<feature type="transmembrane region" description="Helical" evidence="4">
    <location>
        <begin position="130"/>
        <end position="148"/>
    </location>
</feature>
<keyword evidence="6" id="KW-0378">Hydrolase</keyword>
<dbReference type="Gene3D" id="1.20.144.10">
    <property type="entry name" value="Phosphatidic acid phosphatase type 2/haloperoxidase"/>
    <property type="match status" value="1"/>
</dbReference>
<dbReference type="InterPro" id="IPR036938">
    <property type="entry name" value="PAP2/HPO_sf"/>
</dbReference>
<evidence type="ECO:0000259" key="5">
    <source>
        <dbReference type="SMART" id="SM00014"/>
    </source>
</evidence>
<dbReference type="Pfam" id="PF01569">
    <property type="entry name" value="PAP2"/>
    <property type="match status" value="1"/>
</dbReference>
<name>A0A485APM7_KLUCR</name>
<protein>
    <recommendedName>
        <fullName evidence="1">undecaprenyl-diphosphate phosphatase</fullName>
        <ecNumber evidence="1">3.6.1.27</ecNumber>
    </recommendedName>
    <alternativeName>
        <fullName evidence="2">Undecaprenyl pyrophosphate phosphatase</fullName>
    </alternativeName>
</protein>
<sequence>MLENLNNTLFLMINATPASAQWQISLATFLAKDLILIVPVLAAAMWLWGERRQVHAQRHLVVKVALAMAVSLTISWTMGQLFPHERPFVANVGYNFLHHAADNSFPSDHGTVIFTFALAFLFWHRLWSGLVLMAIGVAIAWSRVYLGVHWPMDMLGGFLCGVVGCIAAQMLWHFIGASVFPRLQQVYRLIFSLPIRKGWVRG</sequence>
<evidence type="ECO:0000313" key="6">
    <source>
        <dbReference type="EMBL" id="VFS58369.1"/>
    </source>
</evidence>
<reference evidence="6 7" key="1">
    <citation type="submission" date="2019-03" db="EMBL/GenBank/DDBJ databases">
        <authorList>
            <consortium name="Pathogen Informatics"/>
        </authorList>
    </citation>
    <scope>NUCLEOTIDE SEQUENCE [LARGE SCALE GENOMIC DNA]</scope>
    <source>
        <strain evidence="6 7">NCTC12993</strain>
    </source>
</reference>
<evidence type="ECO:0000256" key="2">
    <source>
        <dbReference type="ARBA" id="ARBA00032707"/>
    </source>
</evidence>
<dbReference type="GO" id="GO:0050380">
    <property type="term" value="F:undecaprenyl-diphosphatase activity"/>
    <property type="evidence" value="ECO:0007669"/>
    <property type="project" value="UniProtKB-EC"/>
</dbReference>
<dbReference type="InterPro" id="IPR000326">
    <property type="entry name" value="PAP2/HPO"/>
</dbReference>
<dbReference type="SUPFAM" id="SSF48317">
    <property type="entry name" value="Acid phosphatase/Vanadium-dependent haloperoxidase"/>
    <property type="match status" value="1"/>
</dbReference>
<keyword evidence="4" id="KW-1133">Transmembrane helix</keyword>
<dbReference type="SMART" id="SM00014">
    <property type="entry name" value="acidPPc"/>
    <property type="match status" value="1"/>
</dbReference>
<keyword evidence="7" id="KW-1185">Reference proteome</keyword>
<evidence type="ECO:0000256" key="4">
    <source>
        <dbReference type="SAM" id="Phobius"/>
    </source>
</evidence>
<dbReference type="PANTHER" id="PTHR14969:SF13">
    <property type="entry name" value="AT30094P"/>
    <property type="match status" value="1"/>
</dbReference>
<dbReference type="CDD" id="cd03385">
    <property type="entry name" value="PAP2_BcrC_like"/>
    <property type="match status" value="1"/>
</dbReference>
<dbReference type="Proteomes" id="UP000401081">
    <property type="component" value="Unassembled WGS sequence"/>
</dbReference>
<evidence type="ECO:0000313" key="7">
    <source>
        <dbReference type="Proteomes" id="UP000401081"/>
    </source>
</evidence>
<comment type="catalytic activity">
    <reaction evidence="3">
        <text>di-trans,octa-cis-undecaprenyl diphosphate + H2O = di-trans,octa-cis-undecaprenyl phosphate + phosphate + H(+)</text>
        <dbReference type="Rhea" id="RHEA:28094"/>
        <dbReference type="ChEBI" id="CHEBI:15377"/>
        <dbReference type="ChEBI" id="CHEBI:15378"/>
        <dbReference type="ChEBI" id="CHEBI:43474"/>
        <dbReference type="ChEBI" id="CHEBI:58405"/>
        <dbReference type="ChEBI" id="CHEBI:60392"/>
        <dbReference type="EC" id="3.6.1.27"/>
    </reaction>
</comment>
<evidence type="ECO:0000256" key="3">
    <source>
        <dbReference type="ARBA" id="ARBA00047594"/>
    </source>
</evidence>
<feature type="transmembrane region" description="Helical" evidence="4">
    <location>
        <begin position="20"/>
        <end position="48"/>
    </location>
</feature>
<accession>A0A485APM7</accession>
<dbReference type="PANTHER" id="PTHR14969">
    <property type="entry name" value="SPHINGOSINE-1-PHOSPHATE PHOSPHOHYDROLASE"/>
    <property type="match status" value="1"/>
</dbReference>
<keyword evidence="4" id="KW-0472">Membrane</keyword>
<feature type="transmembrane region" description="Helical" evidence="4">
    <location>
        <begin position="60"/>
        <end position="78"/>
    </location>
</feature>
<dbReference type="InterPro" id="IPR033879">
    <property type="entry name" value="UPP_Pase"/>
</dbReference>
<feature type="transmembrane region" description="Helical" evidence="4">
    <location>
        <begin position="154"/>
        <end position="175"/>
    </location>
</feature>
<dbReference type="AlphaFoldDB" id="A0A485APM7"/>
<gene>
    <name evidence="6" type="primary">ybjG</name>
    <name evidence="6" type="ORF">NCTC12993_01014</name>
</gene>
<dbReference type="EC" id="3.6.1.27" evidence="1"/>
<dbReference type="RefSeq" id="WP_061282789.1">
    <property type="nucleotide sequence ID" value="NZ_BCTM01000013.1"/>
</dbReference>
<dbReference type="GeneID" id="99777740"/>
<evidence type="ECO:0000256" key="1">
    <source>
        <dbReference type="ARBA" id="ARBA00012374"/>
    </source>
</evidence>
<proteinExistence type="predicted"/>
<feature type="domain" description="Phosphatidic acid phosphatase type 2/haloperoxidase" evidence="5">
    <location>
        <begin position="61"/>
        <end position="169"/>
    </location>
</feature>
<dbReference type="NCBIfam" id="NF008813">
    <property type="entry name" value="PRK11837.1"/>
    <property type="match status" value="1"/>
</dbReference>
<organism evidence="6 7">
    <name type="scientific">Kluyvera cryocrescens</name>
    <name type="common">Kluyvera citrophila</name>
    <dbReference type="NCBI Taxonomy" id="580"/>
    <lineage>
        <taxon>Bacteria</taxon>
        <taxon>Pseudomonadati</taxon>
        <taxon>Pseudomonadota</taxon>
        <taxon>Gammaproteobacteria</taxon>
        <taxon>Enterobacterales</taxon>
        <taxon>Enterobacteriaceae</taxon>
        <taxon>Kluyvera</taxon>
    </lineage>
</organism>
<dbReference type="GO" id="GO:0005886">
    <property type="term" value="C:plasma membrane"/>
    <property type="evidence" value="ECO:0007669"/>
    <property type="project" value="InterPro"/>
</dbReference>
<keyword evidence="4" id="KW-0812">Transmembrane</keyword>
<dbReference type="EMBL" id="CAADJD010000011">
    <property type="protein sequence ID" value="VFS58369.1"/>
    <property type="molecule type" value="Genomic_DNA"/>
</dbReference>